<gene>
    <name evidence="4" type="ORF">CGZ75_02100</name>
</gene>
<dbReference type="InterPro" id="IPR008964">
    <property type="entry name" value="Invasin/intimin_cell_adhesion"/>
</dbReference>
<dbReference type="EMBL" id="NMUQ01000001">
    <property type="protein sequence ID" value="OXM15553.1"/>
    <property type="molecule type" value="Genomic_DNA"/>
</dbReference>
<keyword evidence="2" id="KW-0472">Membrane</keyword>
<name>A0A229NZW5_9BACL</name>
<organism evidence="4 5">
    <name type="scientific">Paenibacillus herberti</name>
    <dbReference type="NCBI Taxonomy" id="1619309"/>
    <lineage>
        <taxon>Bacteria</taxon>
        <taxon>Bacillati</taxon>
        <taxon>Bacillota</taxon>
        <taxon>Bacilli</taxon>
        <taxon>Bacillales</taxon>
        <taxon>Paenibacillaceae</taxon>
        <taxon>Paenibacillus</taxon>
    </lineage>
</organism>
<dbReference type="Proteomes" id="UP000215145">
    <property type="component" value="Unassembled WGS sequence"/>
</dbReference>
<sequence>MRFNIFHNLKELCIAFLIVCLITNTLFPFLHTSEIHAAAEENIPKSMKNPTPIEVTSDKRTANPGVYWYQLDNGDFRAEFSGRFVDSESTGGICANQFPKLKEVRDQVDFSKWPALEWTHNGNDVYEVEDPKIKEVKYIRNANSYVPGESVEPDIPEQGYIVSIVTLTGYPKTPTYGGDWDPDKRCKKSNVRYDTPMDVYWKGKIYEEKEIDVTPDSILSVGENEQMSAMVFTKDYGMKEWNKKGGIDVAGRVGETKWTSADQTVVTITSAGVVTAIKPGKTFVRAIWKKGAYLITDTAEITVSGEPGLTVKGYKFCLDQSRNPVQLKAYLTKEDGKTHELTAHPKLTWTSSNPSIIRVDNSGKITPVGTPGSATITARFKDASQQLDESGTSTVTAENCGPSPGIGECKAVIDPPSPGSQMVSSSLSPDASGMLRSDVRGAETFRVEDGIPSSESLFANVFGLSYLYAHEWVQMTGEVTYTVPVKKTFMVKPPPPPPPPEGEEGGETEPPPLPQPNPITILVEVKRSYSYWQIDQLEAYGLEDAQVQNYALSGYGGTVTLQPQGYYPPELTVDHSTEVESHVKPQPCEAVDLGEEEVDKMPSQGEMEAEFKPEAEKATKPPLVNNDQVVWNGQTVMDNSEQEETSPTPGLIPSPSMMGQDVLYQSGLIIEPTLANSFREPSSGTIRYRMVPGSLDGQSEMSFPIAGLNDITVHTPVVNDSAVPDDNRPFDQRMVPDWSRPVIILDRPFTLNFDETAQHRPIQGYGYRDYAAYTKEKRVRFPFGVFQNEVYYPADTWIQIPVGTPSIEFKMPTWVDEGDYVIRTESWAINSSGIESCEPNQNANLANYCASQEIPVGVVGRLFQFRVWDIGDFRYEKVFRTAAGSTEHTDWMYYAGGRDENGQPTALEGKPQQLLPIRPGSVPGEAATVPHSGYAFLFDFRTIGNVWDKGEGIRIEPTFWFVPRTGGEPRQVDLYYDASGNGSKMIGVGSARDKMTYTRTYQLADPMRNIPDDELKSTANYEYNFIWDGSQRQEKPWPKFYTEYVKRKTKIGYGYGSEILGYKGRTLIGPTQIPQRVNPTEALRSVQHWYGEYHIPSAPYILPKGTGIERLAARYGGILDGDETEFLKGGYILVNFGLYTLRNSDVETKVLGYKAPIANMWSIEGQLTSASDLWSNSFSFRSGDVIFYESDFSVRNDYEGRGRKE</sequence>
<comment type="caution">
    <text evidence="4">The sequence shown here is derived from an EMBL/GenBank/DDBJ whole genome shotgun (WGS) entry which is preliminary data.</text>
</comment>
<evidence type="ECO:0000256" key="2">
    <source>
        <dbReference type="SAM" id="Phobius"/>
    </source>
</evidence>
<dbReference type="Gene3D" id="2.60.40.1080">
    <property type="match status" value="2"/>
</dbReference>
<keyword evidence="5" id="KW-1185">Reference proteome</keyword>
<feature type="domain" description="DUF5704" evidence="3">
    <location>
        <begin position="445"/>
        <end position="627"/>
    </location>
</feature>
<feature type="transmembrane region" description="Helical" evidence="2">
    <location>
        <begin position="12"/>
        <end position="30"/>
    </location>
</feature>
<feature type="region of interest" description="Disordered" evidence="1">
    <location>
        <begin position="492"/>
        <end position="516"/>
    </location>
</feature>
<evidence type="ECO:0000259" key="3">
    <source>
        <dbReference type="Pfam" id="PF18964"/>
    </source>
</evidence>
<reference evidence="4 5" key="1">
    <citation type="submission" date="2017-07" db="EMBL/GenBank/DDBJ databases">
        <title>Paenibacillus herberti R33 genome sequencing and assembly.</title>
        <authorList>
            <person name="Su W."/>
        </authorList>
    </citation>
    <scope>NUCLEOTIDE SEQUENCE [LARGE SCALE GENOMIC DNA]</scope>
    <source>
        <strain evidence="4 5">R33</strain>
    </source>
</reference>
<accession>A0A229NZW5</accession>
<dbReference type="AlphaFoldDB" id="A0A229NZW5"/>
<dbReference type="Pfam" id="PF18964">
    <property type="entry name" value="DUF5704"/>
    <property type="match status" value="1"/>
</dbReference>
<protein>
    <recommendedName>
        <fullName evidence="3">DUF5704 domain-containing protein</fullName>
    </recommendedName>
</protein>
<evidence type="ECO:0000313" key="5">
    <source>
        <dbReference type="Proteomes" id="UP000215145"/>
    </source>
</evidence>
<dbReference type="SUPFAM" id="SSF49373">
    <property type="entry name" value="Invasin/intimin cell-adhesion fragments"/>
    <property type="match status" value="2"/>
</dbReference>
<dbReference type="InterPro" id="IPR043759">
    <property type="entry name" value="DUF5704"/>
</dbReference>
<keyword evidence="2" id="KW-1133">Transmembrane helix</keyword>
<proteinExistence type="predicted"/>
<dbReference type="RefSeq" id="WP_089522649.1">
    <property type="nucleotide sequence ID" value="NZ_NMUQ01000001.1"/>
</dbReference>
<evidence type="ECO:0000313" key="4">
    <source>
        <dbReference type="EMBL" id="OXM15553.1"/>
    </source>
</evidence>
<keyword evidence="2" id="KW-0812">Transmembrane</keyword>
<evidence type="ECO:0000256" key="1">
    <source>
        <dbReference type="SAM" id="MobiDB-lite"/>
    </source>
</evidence>